<protein>
    <submittedName>
        <fullName evidence="3">Uncharacterized protein</fullName>
    </submittedName>
</protein>
<feature type="chain" id="PRO_5043909297" evidence="2">
    <location>
        <begin position="24"/>
        <end position="162"/>
    </location>
</feature>
<dbReference type="Proteomes" id="UP001162060">
    <property type="component" value="Unassembled WGS sequence"/>
</dbReference>
<name>A0AAV1TYL1_9STRA</name>
<evidence type="ECO:0000313" key="3">
    <source>
        <dbReference type="EMBL" id="CAK7927501.1"/>
    </source>
</evidence>
<dbReference type="AlphaFoldDB" id="A0AAV1TYL1"/>
<keyword evidence="2" id="KW-0732">Signal</keyword>
<accession>A0AAV1TYL1</accession>
<feature type="region of interest" description="Disordered" evidence="1">
    <location>
        <begin position="77"/>
        <end position="106"/>
    </location>
</feature>
<evidence type="ECO:0000313" key="4">
    <source>
        <dbReference type="Proteomes" id="UP001162060"/>
    </source>
</evidence>
<feature type="signal peptide" evidence="2">
    <location>
        <begin position="1"/>
        <end position="23"/>
    </location>
</feature>
<comment type="caution">
    <text evidence="3">The sequence shown here is derived from an EMBL/GenBank/DDBJ whole genome shotgun (WGS) entry which is preliminary data.</text>
</comment>
<proteinExistence type="predicted"/>
<reference evidence="3" key="1">
    <citation type="submission" date="2024-01" db="EMBL/GenBank/DDBJ databases">
        <authorList>
            <person name="Webb A."/>
        </authorList>
    </citation>
    <scope>NUCLEOTIDE SEQUENCE</scope>
    <source>
        <strain evidence="3">Pm1</strain>
    </source>
</reference>
<dbReference type="EMBL" id="CAKLBY020000111">
    <property type="protein sequence ID" value="CAK7927501.1"/>
    <property type="molecule type" value="Genomic_DNA"/>
</dbReference>
<sequence>MGWSVARFIRACFAMTAMYSCRSLLLRVAKMPRTFCMASVLSPSICRRVTPRSAAARAEQQRGVLVRARPHYGAAGLEQRSAGADRARVARQVPSNRSYHSPSTSGSSLKFFSSLSSSFSPPPSLDLARGDGWQCLTPPRCEAVVVPSVGQVYCLDETQREK</sequence>
<gene>
    <name evidence="3" type="ORF">PM001_LOCUS12651</name>
</gene>
<dbReference type="PROSITE" id="PS51257">
    <property type="entry name" value="PROKAR_LIPOPROTEIN"/>
    <property type="match status" value="1"/>
</dbReference>
<organism evidence="3 4">
    <name type="scientific">Peronospora matthiolae</name>
    <dbReference type="NCBI Taxonomy" id="2874970"/>
    <lineage>
        <taxon>Eukaryota</taxon>
        <taxon>Sar</taxon>
        <taxon>Stramenopiles</taxon>
        <taxon>Oomycota</taxon>
        <taxon>Peronosporomycetes</taxon>
        <taxon>Peronosporales</taxon>
        <taxon>Peronosporaceae</taxon>
        <taxon>Peronospora</taxon>
    </lineage>
</organism>
<evidence type="ECO:0000256" key="2">
    <source>
        <dbReference type="SAM" id="SignalP"/>
    </source>
</evidence>
<evidence type="ECO:0000256" key="1">
    <source>
        <dbReference type="SAM" id="MobiDB-lite"/>
    </source>
</evidence>